<sequence>MRRGRIDPSQLAAAYAVDESELAVLKQWAPQATEVIVRAPVASIHASPFQPKGRPSARAVAAVAAALAQSGAPSVLIEEAGARDLARLDAEARALVELVADIDEHGVETPLEVRRVGDGFELLSGHRRLAAANLAGLADVPVVDRGAIPDHAAAAIVYRRNLLRKDFTAWQEAVSFSAIQRNRREAGLPDSVRAVARALGSSHGRAGDLLSIARAFSPELLSSLGAGDPELAEEALARLTFRTLREVATLPNADDRLAAAREVTGLGVAAVERTPRSVCEHVPRRGGGFTLTVRTSPERMSVDEARATLAVLEEMAAKVRNRLGTG</sequence>
<dbReference type="PANTHER" id="PTHR33375:SF1">
    <property type="entry name" value="CHROMOSOME-PARTITIONING PROTEIN PARB-RELATED"/>
    <property type="match status" value="1"/>
</dbReference>
<gene>
    <name evidence="2" type="ORF">rosag_28130</name>
</gene>
<organism evidence="2 3">
    <name type="scientific">Roseisolibacter agri</name>
    <dbReference type="NCBI Taxonomy" id="2014610"/>
    <lineage>
        <taxon>Bacteria</taxon>
        <taxon>Pseudomonadati</taxon>
        <taxon>Gemmatimonadota</taxon>
        <taxon>Gemmatimonadia</taxon>
        <taxon>Gemmatimonadales</taxon>
        <taxon>Gemmatimonadaceae</taxon>
        <taxon>Roseisolibacter</taxon>
    </lineage>
</organism>
<dbReference type="GO" id="GO:0005694">
    <property type="term" value="C:chromosome"/>
    <property type="evidence" value="ECO:0007669"/>
    <property type="project" value="TreeGrafter"/>
</dbReference>
<accession>A0AA37Q4A1</accession>
<evidence type="ECO:0000259" key="1">
    <source>
        <dbReference type="SMART" id="SM00470"/>
    </source>
</evidence>
<evidence type="ECO:0000313" key="3">
    <source>
        <dbReference type="Proteomes" id="UP001161325"/>
    </source>
</evidence>
<reference evidence="2" key="1">
    <citation type="submission" date="2022-08" db="EMBL/GenBank/DDBJ databases">
        <title>Draft genome sequencing of Roseisolibacter agri AW1220.</title>
        <authorList>
            <person name="Tobiishi Y."/>
            <person name="Tonouchi A."/>
        </authorList>
    </citation>
    <scope>NUCLEOTIDE SEQUENCE</scope>
    <source>
        <strain evidence="2">AW1220</strain>
    </source>
</reference>
<protein>
    <recommendedName>
        <fullName evidence="1">ParB-like N-terminal domain-containing protein</fullName>
    </recommendedName>
</protein>
<dbReference type="InterPro" id="IPR003115">
    <property type="entry name" value="ParB_N"/>
</dbReference>
<dbReference type="PANTHER" id="PTHR33375">
    <property type="entry name" value="CHROMOSOME-PARTITIONING PROTEIN PARB-RELATED"/>
    <property type="match status" value="1"/>
</dbReference>
<dbReference type="GO" id="GO:0007059">
    <property type="term" value="P:chromosome segregation"/>
    <property type="evidence" value="ECO:0007669"/>
    <property type="project" value="TreeGrafter"/>
</dbReference>
<dbReference type="EMBL" id="BRXS01000004">
    <property type="protein sequence ID" value="GLC26300.1"/>
    <property type="molecule type" value="Genomic_DNA"/>
</dbReference>
<comment type="caution">
    <text evidence="2">The sequence shown here is derived from an EMBL/GenBank/DDBJ whole genome shotgun (WGS) entry which is preliminary data.</text>
</comment>
<dbReference type="Pfam" id="PF02195">
    <property type="entry name" value="ParB_N"/>
    <property type="match status" value="1"/>
</dbReference>
<feature type="domain" description="ParB-like N-terminal" evidence="1">
    <location>
        <begin position="69"/>
        <end position="161"/>
    </location>
</feature>
<dbReference type="RefSeq" id="WP_284350758.1">
    <property type="nucleotide sequence ID" value="NZ_BRXS01000004.1"/>
</dbReference>
<proteinExistence type="predicted"/>
<dbReference type="Gene3D" id="3.90.1530.30">
    <property type="match status" value="1"/>
</dbReference>
<dbReference type="InterPro" id="IPR050336">
    <property type="entry name" value="Chromosome_partition/occlusion"/>
</dbReference>
<dbReference type="SMART" id="SM00470">
    <property type="entry name" value="ParB"/>
    <property type="match status" value="1"/>
</dbReference>
<dbReference type="AlphaFoldDB" id="A0AA37Q4A1"/>
<name>A0AA37Q4A1_9BACT</name>
<dbReference type="SUPFAM" id="SSF110849">
    <property type="entry name" value="ParB/Sulfiredoxin"/>
    <property type="match status" value="1"/>
</dbReference>
<dbReference type="Gene3D" id="1.10.10.2830">
    <property type="match status" value="1"/>
</dbReference>
<dbReference type="Proteomes" id="UP001161325">
    <property type="component" value="Unassembled WGS sequence"/>
</dbReference>
<dbReference type="InterPro" id="IPR036086">
    <property type="entry name" value="ParB/Sulfiredoxin_sf"/>
</dbReference>
<keyword evidence="3" id="KW-1185">Reference proteome</keyword>
<evidence type="ECO:0000313" key="2">
    <source>
        <dbReference type="EMBL" id="GLC26300.1"/>
    </source>
</evidence>